<dbReference type="GO" id="GO:0016740">
    <property type="term" value="F:transferase activity"/>
    <property type="evidence" value="ECO:0007669"/>
    <property type="project" value="UniProtKB-KW"/>
</dbReference>
<evidence type="ECO:0000313" key="7">
    <source>
        <dbReference type="EMBL" id="MDT0470588.1"/>
    </source>
</evidence>
<sequence>MSQPDQPAGPTTDATSSAAPRSDGAARRAALTAKEFARPESAVVHGGSQARLGLTPPMVTPIFQTAAYELPSTGAAAGIFDLLQDGHAYTRLNNPTCDVLEERMAAVDGAAAALAVASGQAAVSLALLNICQAGDNIVSSNELYGGTWNLLANTFSRFGIETRFVSPEDPANFAAATDARTRCYFGETLPNPRLRLFPVEEVAAVAEEQGVPLVLDNTMLPYVLRPVELGAHILVYSATKYIGGHGSSLGGLIVDGGTFDWERHADRHPLMTTPDPAHGGAVWTRTGKDLGGGLGRSGYLLKARETLLRDLGPCLSPFNAFLLLQGLETLPLRMRVHGENAAAVAAFLHGHPLVEQVIHPTLAEGAEADRVRRYLRGNTGPLVQFEVTGGREAGSRFIEALRLVSHVTNIGDVRSMATHPASTTHAQLPEEEQIAAGVTQGSIRLAIGVEHIDDLLADLDQALKAV</sequence>
<dbReference type="InterPro" id="IPR015424">
    <property type="entry name" value="PyrdxlP-dep_Trfase"/>
</dbReference>
<evidence type="ECO:0000256" key="6">
    <source>
        <dbReference type="SAM" id="MobiDB-lite"/>
    </source>
</evidence>
<evidence type="ECO:0000256" key="1">
    <source>
        <dbReference type="ARBA" id="ARBA00001933"/>
    </source>
</evidence>
<comment type="caution">
    <text evidence="7">The sequence shown here is derived from an EMBL/GenBank/DDBJ whole genome shotgun (WGS) entry which is preliminary data.</text>
</comment>
<proteinExistence type="inferred from homology"/>
<dbReference type="Gene3D" id="3.40.640.10">
    <property type="entry name" value="Type I PLP-dependent aspartate aminotransferase-like (Major domain)"/>
    <property type="match status" value="1"/>
</dbReference>
<organism evidence="7 8">
    <name type="scientific">Streptomyces hintoniae</name>
    <dbReference type="NCBI Taxonomy" id="3075521"/>
    <lineage>
        <taxon>Bacteria</taxon>
        <taxon>Bacillati</taxon>
        <taxon>Actinomycetota</taxon>
        <taxon>Actinomycetes</taxon>
        <taxon>Kitasatosporales</taxon>
        <taxon>Streptomycetaceae</taxon>
        <taxon>Streptomyces</taxon>
    </lineage>
</organism>
<dbReference type="Proteomes" id="UP001180489">
    <property type="component" value="Unassembled WGS sequence"/>
</dbReference>
<feature type="region of interest" description="Disordered" evidence="6">
    <location>
        <begin position="1"/>
        <end position="30"/>
    </location>
</feature>
<dbReference type="EMBL" id="JAVRFF010000001">
    <property type="protein sequence ID" value="MDT0470588.1"/>
    <property type="molecule type" value="Genomic_DNA"/>
</dbReference>
<evidence type="ECO:0000256" key="2">
    <source>
        <dbReference type="ARBA" id="ARBA00009077"/>
    </source>
</evidence>
<dbReference type="PANTHER" id="PTHR43797:SF2">
    <property type="entry name" value="HOMOCYSTEINE_CYSTEINE SYNTHASE"/>
    <property type="match status" value="1"/>
</dbReference>
<dbReference type="InterPro" id="IPR015422">
    <property type="entry name" value="PyrdxlP-dep_Trfase_small"/>
</dbReference>
<dbReference type="Pfam" id="PF01053">
    <property type="entry name" value="Cys_Met_Meta_PP"/>
    <property type="match status" value="1"/>
</dbReference>
<dbReference type="InterPro" id="IPR000277">
    <property type="entry name" value="Cys/Met-Metab_PyrdxlP-dep_enz"/>
</dbReference>
<name>A0ABU2UBG9_9ACTN</name>
<evidence type="ECO:0000256" key="4">
    <source>
        <dbReference type="ARBA" id="ARBA00022898"/>
    </source>
</evidence>
<evidence type="ECO:0000256" key="3">
    <source>
        <dbReference type="ARBA" id="ARBA00022679"/>
    </source>
</evidence>
<protein>
    <submittedName>
        <fullName evidence="7">PLP-dependent transferase</fullName>
    </submittedName>
</protein>
<comment type="cofactor">
    <cofactor evidence="1 5">
        <name>pyridoxal 5'-phosphate</name>
        <dbReference type="ChEBI" id="CHEBI:597326"/>
    </cofactor>
</comment>
<comment type="similarity">
    <text evidence="2 5">Belongs to the trans-sulfuration enzymes family.</text>
</comment>
<dbReference type="PANTHER" id="PTHR43797">
    <property type="entry name" value="HOMOCYSTEINE/CYSTEINE SYNTHASE"/>
    <property type="match status" value="1"/>
</dbReference>
<evidence type="ECO:0000313" key="8">
    <source>
        <dbReference type="Proteomes" id="UP001180489"/>
    </source>
</evidence>
<evidence type="ECO:0000256" key="5">
    <source>
        <dbReference type="RuleBase" id="RU362118"/>
    </source>
</evidence>
<reference evidence="7" key="1">
    <citation type="submission" date="2024-05" db="EMBL/GenBank/DDBJ databases">
        <title>30 novel species of actinomycetes from the DSMZ collection.</title>
        <authorList>
            <person name="Nouioui I."/>
        </authorList>
    </citation>
    <scope>NUCLEOTIDE SEQUENCE</scope>
    <source>
        <strain evidence="7">DSM 41014</strain>
    </source>
</reference>
<keyword evidence="4 5" id="KW-0663">Pyridoxal phosphate</keyword>
<dbReference type="RefSeq" id="WP_311633708.1">
    <property type="nucleotide sequence ID" value="NZ_JAVRFF010000001.1"/>
</dbReference>
<accession>A0ABU2UBG9</accession>
<dbReference type="InterPro" id="IPR006235">
    <property type="entry name" value="OAc-hSer/O-AcSer_sulfhydrylase"/>
</dbReference>
<gene>
    <name evidence="7" type="ORF">RM863_00345</name>
</gene>
<dbReference type="NCBIfam" id="TIGR01326">
    <property type="entry name" value="OAH_OAS_sulfhy"/>
    <property type="match status" value="1"/>
</dbReference>
<keyword evidence="8" id="KW-1185">Reference proteome</keyword>
<dbReference type="SUPFAM" id="SSF53383">
    <property type="entry name" value="PLP-dependent transferases"/>
    <property type="match status" value="1"/>
</dbReference>
<dbReference type="PIRSF" id="PIRSF001434">
    <property type="entry name" value="CGS"/>
    <property type="match status" value="1"/>
</dbReference>
<keyword evidence="3 7" id="KW-0808">Transferase</keyword>
<dbReference type="InterPro" id="IPR015421">
    <property type="entry name" value="PyrdxlP-dep_Trfase_major"/>
</dbReference>
<dbReference type="Gene3D" id="3.90.1150.10">
    <property type="entry name" value="Aspartate Aminotransferase, domain 1"/>
    <property type="match status" value="1"/>
</dbReference>